<feature type="region of interest" description="Disordered" evidence="1">
    <location>
        <begin position="211"/>
        <end position="233"/>
    </location>
</feature>
<dbReference type="Proteomes" id="UP000688137">
    <property type="component" value="Unassembled WGS sequence"/>
</dbReference>
<dbReference type="OMA" id="DQEYNLR"/>
<protein>
    <submittedName>
        <fullName evidence="2">Uncharacterized protein</fullName>
    </submittedName>
</protein>
<organism evidence="2 3">
    <name type="scientific">Paramecium primaurelia</name>
    <dbReference type="NCBI Taxonomy" id="5886"/>
    <lineage>
        <taxon>Eukaryota</taxon>
        <taxon>Sar</taxon>
        <taxon>Alveolata</taxon>
        <taxon>Ciliophora</taxon>
        <taxon>Intramacronucleata</taxon>
        <taxon>Oligohymenophorea</taxon>
        <taxon>Peniculida</taxon>
        <taxon>Parameciidae</taxon>
        <taxon>Paramecium</taxon>
    </lineage>
</organism>
<sequence>MISEIVVDAIVKQIIHQARKLIREHQIDAKIPSFLKIESMHQIKSAINLYQIDCQNSSILLDDQEYNLRPTIDSFQALTLKLIDRPIIDLGELNQNHTLSDHTTTNKSFIRRHSYKKKIDVQVVNLKEQKPSVITQQDHQEIYKQQMNTNNNNRHSLIMKQQIRDLTKHMYIDNFDPNEFRKKIQHQAETLEKEIKQCDRSFQIKKVSDKSIDNSNYMNQTEKPTTAPQGQRRPQYIINKKMIDLNVTLPQFKRQLTPVEKKRTSKVRNVSLA</sequence>
<evidence type="ECO:0000256" key="1">
    <source>
        <dbReference type="SAM" id="MobiDB-lite"/>
    </source>
</evidence>
<gene>
    <name evidence="2" type="ORF">PPRIM_AZ9-3.1.T0340187</name>
</gene>
<evidence type="ECO:0000313" key="2">
    <source>
        <dbReference type="EMBL" id="CAD8063175.1"/>
    </source>
</evidence>
<dbReference type="EMBL" id="CAJJDM010000033">
    <property type="protein sequence ID" value="CAD8063175.1"/>
    <property type="molecule type" value="Genomic_DNA"/>
</dbReference>
<evidence type="ECO:0000313" key="3">
    <source>
        <dbReference type="Proteomes" id="UP000688137"/>
    </source>
</evidence>
<keyword evidence="3" id="KW-1185">Reference proteome</keyword>
<dbReference type="AlphaFoldDB" id="A0A8S1LAF5"/>
<name>A0A8S1LAF5_PARPR</name>
<feature type="compositionally biased region" description="Polar residues" evidence="1">
    <location>
        <begin position="213"/>
        <end position="229"/>
    </location>
</feature>
<proteinExistence type="predicted"/>
<comment type="caution">
    <text evidence="2">The sequence shown here is derived from an EMBL/GenBank/DDBJ whole genome shotgun (WGS) entry which is preliminary data.</text>
</comment>
<reference evidence="2" key="1">
    <citation type="submission" date="2021-01" db="EMBL/GenBank/DDBJ databases">
        <authorList>
            <consortium name="Genoscope - CEA"/>
            <person name="William W."/>
        </authorList>
    </citation>
    <scope>NUCLEOTIDE SEQUENCE</scope>
</reference>
<accession>A0A8S1LAF5</accession>